<organism evidence="1 2">
    <name type="scientific">Tritrichomonas foetus</name>
    <dbReference type="NCBI Taxonomy" id="1144522"/>
    <lineage>
        <taxon>Eukaryota</taxon>
        <taxon>Metamonada</taxon>
        <taxon>Parabasalia</taxon>
        <taxon>Tritrichomonadida</taxon>
        <taxon>Tritrichomonadidae</taxon>
        <taxon>Tritrichomonas</taxon>
    </lineage>
</organism>
<comment type="caution">
    <text evidence="1">The sequence shown here is derived from an EMBL/GenBank/DDBJ whole genome shotgun (WGS) entry which is preliminary data.</text>
</comment>
<evidence type="ECO:0000313" key="1">
    <source>
        <dbReference type="EMBL" id="OHT07049.1"/>
    </source>
</evidence>
<evidence type="ECO:0000313" key="2">
    <source>
        <dbReference type="Proteomes" id="UP000179807"/>
    </source>
</evidence>
<dbReference type="AlphaFoldDB" id="A0A1J4K6F5"/>
<name>A0A1J4K6F5_9EUKA</name>
<dbReference type="EMBL" id="MLAK01000706">
    <property type="protein sequence ID" value="OHT07049.1"/>
    <property type="molecule type" value="Genomic_DNA"/>
</dbReference>
<dbReference type="GeneID" id="94838607"/>
<reference evidence="1" key="1">
    <citation type="submission" date="2016-10" db="EMBL/GenBank/DDBJ databases">
        <authorList>
            <person name="Benchimol M."/>
            <person name="Almeida L.G."/>
            <person name="Vasconcelos A.T."/>
            <person name="Perreira-Neves A."/>
            <person name="Rosa I.A."/>
            <person name="Tasca T."/>
            <person name="Bogo M.R."/>
            <person name="de Souza W."/>
        </authorList>
    </citation>
    <scope>NUCLEOTIDE SEQUENCE [LARGE SCALE GENOMIC DNA]</scope>
    <source>
        <strain evidence="1">K</strain>
    </source>
</reference>
<dbReference type="VEuPathDB" id="TrichDB:TRFO_24693"/>
<keyword evidence="2" id="KW-1185">Reference proteome</keyword>
<sequence>MSFHNISKNSMISGKNDLMKSIRISRKTPPKKAFFSTTDQPALKHRFFGYTAPLPGDASDKRRKAASKFSDEMVFITQTTSRFSLQDPSIYIKNATPGVFEAHIEQEINIQKNKIHQIKNSDEYFKYRELCVKREVLANELLRIEQENAQIVIESNKAAQRLAKYIAEISSPKSILDLRTASNYQDESDRLSDLYQTQSKALNERKKRKLLCEMNEAKAQMLIKETEQLKGKAVLMRQKFEAKKKNDVIYIEKLRRVREEMKGKLIEFFNENDQDLDVKIGDLVQYVKNEDPIIQLRNFQKYKYCLNMKKLEDLADSSFIEEKPEKNVFKWE</sequence>
<protein>
    <recommendedName>
        <fullName evidence="3">DUF4200 domain-containing protein</fullName>
    </recommendedName>
</protein>
<gene>
    <name evidence="1" type="ORF">TRFO_24693</name>
</gene>
<dbReference type="RefSeq" id="XP_068360185.1">
    <property type="nucleotide sequence ID" value="XM_068503903.1"/>
</dbReference>
<dbReference type="Proteomes" id="UP000179807">
    <property type="component" value="Unassembled WGS sequence"/>
</dbReference>
<accession>A0A1J4K6F5</accession>
<proteinExistence type="predicted"/>
<dbReference type="OrthoDB" id="10667813at2759"/>
<evidence type="ECO:0008006" key="3">
    <source>
        <dbReference type="Google" id="ProtNLM"/>
    </source>
</evidence>